<accession>A0AAN5IDA4</accession>
<dbReference type="GO" id="GO:0016020">
    <property type="term" value="C:membrane"/>
    <property type="evidence" value="ECO:0007669"/>
    <property type="project" value="TreeGrafter"/>
</dbReference>
<dbReference type="GO" id="GO:0008270">
    <property type="term" value="F:zinc ion binding"/>
    <property type="evidence" value="ECO:0007669"/>
    <property type="project" value="TreeGrafter"/>
</dbReference>
<feature type="domain" description="Aminopeptidase N-like N-terminal" evidence="1">
    <location>
        <begin position="1"/>
        <end position="149"/>
    </location>
</feature>
<dbReference type="PANTHER" id="PTHR11533">
    <property type="entry name" value="PROTEASE M1 ZINC METALLOPROTEASE"/>
    <property type="match status" value="1"/>
</dbReference>
<proteinExistence type="predicted"/>
<evidence type="ECO:0000313" key="2">
    <source>
        <dbReference type="EMBL" id="GMR62082.1"/>
    </source>
</evidence>
<comment type="caution">
    <text evidence="2">The sequence shown here is derived from an EMBL/GenBank/DDBJ whole genome shotgun (WGS) entry which is preliminary data.</text>
</comment>
<dbReference type="InterPro" id="IPR050344">
    <property type="entry name" value="Peptidase_M1_aminopeptidases"/>
</dbReference>
<dbReference type="InterPro" id="IPR045357">
    <property type="entry name" value="Aminopeptidase_N-like_N"/>
</dbReference>
<dbReference type="EMBL" id="BTRK01000006">
    <property type="protein sequence ID" value="GMR62082.1"/>
    <property type="molecule type" value="Genomic_DNA"/>
</dbReference>
<gene>
    <name evidence="2" type="ORF">PMAYCL1PPCAC_32277</name>
</gene>
<feature type="non-terminal residue" evidence="2">
    <location>
        <position position="1"/>
    </location>
</feature>
<dbReference type="GO" id="GO:0070006">
    <property type="term" value="F:metalloaminopeptidase activity"/>
    <property type="evidence" value="ECO:0007669"/>
    <property type="project" value="TreeGrafter"/>
</dbReference>
<dbReference type="GO" id="GO:0005615">
    <property type="term" value="C:extracellular space"/>
    <property type="evidence" value="ECO:0007669"/>
    <property type="project" value="TreeGrafter"/>
</dbReference>
<dbReference type="Gene3D" id="2.60.40.1730">
    <property type="entry name" value="tricorn interacting facor f3 domain"/>
    <property type="match status" value="1"/>
</dbReference>
<name>A0AAN5IDA4_9BILA</name>
<dbReference type="SUPFAM" id="SSF63737">
    <property type="entry name" value="Leukotriene A4 hydrolase N-terminal domain"/>
    <property type="match status" value="1"/>
</dbReference>
<dbReference type="AlphaFoldDB" id="A0AAN5IDA4"/>
<protein>
    <recommendedName>
        <fullName evidence="1">Aminopeptidase N-like N-terminal domain-containing protein</fullName>
    </recommendedName>
</protein>
<dbReference type="GO" id="GO:0006508">
    <property type="term" value="P:proteolysis"/>
    <property type="evidence" value="ECO:0007669"/>
    <property type="project" value="TreeGrafter"/>
</dbReference>
<sequence>VSIKLNITAPITEVEVHALGLTIGDVELAVYQNGKLELLNGGKYRLNEERESIVVPSLRLILPRENVTLTISYSGTARMDGQGFFESWNAKENATDVGYISLNTDCEPTSARRWFPCFDEPDKKATFQLSIAHPGDTTAYSNTRLIHSSVE</sequence>
<dbReference type="Pfam" id="PF17900">
    <property type="entry name" value="Peptidase_M1_N"/>
    <property type="match status" value="1"/>
</dbReference>
<dbReference type="GO" id="GO:0042277">
    <property type="term" value="F:peptide binding"/>
    <property type="evidence" value="ECO:0007669"/>
    <property type="project" value="TreeGrafter"/>
</dbReference>
<keyword evidence="3" id="KW-1185">Reference proteome</keyword>
<dbReference type="PANTHER" id="PTHR11533:SF299">
    <property type="entry name" value="AMINOPEPTIDASE"/>
    <property type="match status" value="1"/>
</dbReference>
<evidence type="ECO:0000259" key="1">
    <source>
        <dbReference type="Pfam" id="PF17900"/>
    </source>
</evidence>
<dbReference type="InterPro" id="IPR042097">
    <property type="entry name" value="Aminopeptidase_N-like_N_sf"/>
</dbReference>
<dbReference type="GO" id="GO:0005737">
    <property type="term" value="C:cytoplasm"/>
    <property type="evidence" value="ECO:0007669"/>
    <property type="project" value="TreeGrafter"/>
</dbReference>
<organism evidence="2 3">
    <name type="scientific">Pristionchus mayeri</name>
    <dbReference type="NCBI Taxonomy" id="1317129"/>
    <lineage>
        <taxon>Eukaryota</taxon>
        <taxon>Metazoa</taxon>
        <taxon>Ecdysozoa</taxon>
        <taxon>Nematoda</taxon>
        <taxon>Chromadorea</taxon>
        <taxon>Rhabditida</taxon>
        <taxon>Rhabditina</taxon>
        <taxon>Diplogasteromorpha</taxon>
        <taxon>Diplogasteroidea</taxon>
        <taxon>Neodiplogasteridae</taxon>
        <taxon>Pristionchus</taxon>
    </lineage>
</organism>
<dbReference type="Proteomes" id="UP001328107">
    <property type="component" value="Unassembled WGS sequence"/>
</dbReference>
<evidence type="ECO:0000313" key="3">
    <source>
        <dbReference type="Proteomes" id="UP001328107"/>
    </source>
</evidence>
<dbReference type="GO" id="GO:0043171">
    <property type="term" value="P:peptide catabolic process"/>
    <property type="evidence" value="ECO:0007669"/>
    <property type="project" value="TreeGrafter"/>
</dbReference>
<reference evidence="3" key="1">
    <citation type="submission" date="2022-10" db="EMBL/GenBank/DDBJ databases">
        <title>Genome assembly of Pristionchus species.</title>
        <authorList>
            <person name="Yoshida K."/>
            <person name="Sommer R.J."/>
        </authorList>
    </citation>
    <scope>NUCLEOTIDE SEQUENCE [LARGE SCALE GENOMIC DNA]</scope>
    <source>
        <strain evidence="3">RS5460</strain>
    </source>
</reference>
<feature type="non-terminal residue" evidence="2">
    <location>
        <position position="151"/>
    </location>
</feature>